<feature type="region of interest" description="Disordered" evidence="1">
    <location>
        <begin position="1"/>
        <end position="51"/>
    </location>
</feature>
<dbReference type="EMBL" id="LJZR01000002">
    <property type="protein sequence ID" value="KPQ37383.1"/>
    <property type="molecule type" value="Genomic_DNA"/>
</dbReference>
<evidence type="ECO:0000256" key="1">
    <source>
        <dbReference type="SAM" id="MobiDB-lite"/>
    </source>
</evidence>
<comment type="caution">
    <text evidence="2">The sequence shown here is derived from an EMBL/GenBank/DDBJ whole genome shotgun (WGS) entry which is preliminary data.</text>
</comment>
<dbReference type="AlphaFoldDB" id="A0A0P8A319"/>
<proteinExistence type="predicted"/>
<gene>
    <name evidence="2" type="ORF">HLUCCA11_02790</name>
</gene>
<evidence type="ECO:0000313" key="3">
    <source>
        <dbReference type="Proteomes" id="UP000050465"/>
    </source>
</evidence>
<evidence type="ECO:0000313" key="2">
    <source>
        <dbReference type="EMBL" id="KPQ37383.1"/>
    </source>
</evidence>
<feature type="compositionally biased region" description="Low complexity" evidence="1">
    <location>
        <begin position="40"/>
        <end position="51"/>
    </location>
</feature>
<name>A0A0P8A319_9CYAN</name>
<reference evidence="2 3" key="1">
    <citation type="submission" date="2015-09" db="EMBL/GenBank/DDBJ databases">
        <title>Identification and resolution of microdiversity through metagenomic sequencing of parallel consortia.</title>
        <authorList>
            <person name="Nelson W.C."/>
            <person name="Romine M.F."/>
            <person name="Lindemann S.R."/>
        </authorList>
    </citation>
    <scope>NUCLEOTIDE SEQUENCE [LARGE SCALE GENOMIC DNA]</scope>
    <source>
        <strain evidence="2">Ana</strain>
    </source>
</reference>
<sequence length="169" mass="18396">MEQVTGQVDKTKTTKGDATAKAVSQEESAALPSMSRYTLERSSNQSSNSSLETSVAAASNLDKGLEPGEYCFYKTGNENWLSIRLHVDDNQQLKGESAGSVNHPQQGELVYQQVFAGELMGDRAMVNVTTYIADTSQSRKESWIVNPNELDMGRVAIEEATCSDLPPSL</sequence>
<accession>A0A0P8A319</accession>
<organism evidence="2 3">
    <name type="scientific">Phormidesmis priestleyi Ana</name>
    <dbReference type="NCBI Taxonomy" id="1666911"/>
    <lineage>
        <taxon>Bacteria</taxon>
        <taxon>Bacillati</taxon>
        <taxon>Cyanobacteriota</taxon>
        <taxon>Cyanophyceae</taxon>
        <taxon>Leptolyngbyales</taxon>
        <taxon>Leptolyngbyaceae</taxon>
        <taxon>Phormidesmis</taxon>
    </lineage>
</organism>
<protein>
    <submittedName>
        <fullName evidence="2">Uncharacterized protein</fullName>
    </submittedName>
</protein>
<dbReference type="Proteomes" id="UP000050465">
    <property type="component" value="Unassembled WGS sequence"/>
</dbReference>